<keyword evidence="3 5" id="KW-1133">Transmembrane helix</keyword>
<dbReference type="PANTHER" id="PTHR38480">
    <property type="entry name" value="SLR0254 PROTEIN"/>
    <property type="match status" value="1"/>
</dbReference>
<feature type="transmembrane region" description="Helical" evidence="5">
    <location>
        <begin position="56"/>
        <end position="78"/>
    </location>
</feature>
<feature type="domain" description="RDD" evidence="6">
    <location>
        <begin position="17"/>
        <end position="147"/>
    </location>
</feature>
<dbReference type="Pfam" id="PF06271">
    <property type="entry name" value="RDD"/>
    <property type="match status" value="1"/>
</dbReference>
<evidence type="ECO:0000256" key="4">
    <source>
        <dbReference type="ARBA" id="ARBA00023136"/>
    </source>
</evidence>
<dbReference type="RefSeq" id="WP_198498388.1">
    <property type="nucleotide sequence ID" value="NZ_CP065989.1"/>
</dbReference>
<feature type="transmembrane region" description="Helical" evidence="5">
    <location>
        <begin position="30"/>
        <end position="49"/>
    </location>
</feature>
<evidence type="ECO:0000256" key="3">
    <source>
        <dbReference type="ARBA" id="ARBA00022989"/>
    </source>
</evidence>
<name>A0A7T3ZWZ2_9MICO</name>
<dbReference type="EMBL" id="CP065989">
    <property type="protein sequence ID" value="QQB13164.1"/>
    <property type="molecule type" value="Genomic_DNA"/>
</dbReference>
<dbReference type="PANTHER" id="PTHR38480:SF1">
    <property type="entry name" value="SLR0254 PROTEIN"/>
    <property type="match status" value="1"/>
</dbReference>
<dbReference type="GO" id="GO:0016020">
    <property type="term" value="C:membrane"/>
    <property type="evidence" value="ECO:0007669"/>
    <property type="project" value="UniProtKB-SubCell"/>
</dbReference>
<evidence type="ECO:0000256" key="1">
    <source>
        <dbReference type="ARBA" id="ARBA00004141"/>
    </source>
</evidence>
<gene>
    <name evidence="7" type="ORF">I6H47_09880</name>
</gene>
<keyword evidence="2 5" id="KW-0812">Transmembrane</keyword>
<comment type="subcellular location">
    <subcellularLocation>
        <location evidence="1">Membrane</location>
        <topology evidence="1">Multi-pass membrane protein</topology>
    </subcellularLocation>
</comment>
<sequence length="282" mass="30379">MSTLVTGEAVELSVQPAALAARALSCAIDWLLYTLVNIGLLIGMFWLLLRILEVNTLILGSVMTIMSISVFVLLPMLVEVLTKGRSVGKLILGLRIVRDDGGAIRVRHAVIRALLWPFEVLATGGGLAALSGLVSPQTKRLGDYLAGTLAVSERTSPPPPVTTHVAPQLAHWLSETDVSAVPTGLHRRIVAFLAIAPNLGHESRWQRAVELATELNPHVAPAPPEGTLPEQFLSAIAHRQRLTEAAKQQRRGVQAQQFRAGIDHLPHGLRLRSGTAQGDHRG</sequence>
<keyword evidence="4 5" id="KW-0472">Membrane</keyword>
<dbReference type="AlphaFoldDB" id="A0A7T3ZWZ2"/>
<evidence type="ECO:0000259" key="6">
    <source>
        <dbReference type="Pfam" id="PF06271"/>
    </source>
</evidence>
<organism evidence="7 8">
    <name type="scientific">Brevibacterium casei</name>
    <dbReference type="NCBI Taxonomy" id="33889"/>
    <lineage>
        <taxon>Bacteria</taxon>
        <taxon>Bacillati</taxon>
        <taxon>Actinomycetota</taxon>
        <taxon>Actinomycetes</taxon>
        <taxon>Micrococcales</taxon>
        <taxon>Brevibacteriaceae</taxon>
        <taxon>Brevibacterium</taxon>
    </lineage>
</organism>
<dbReference type="InterPro" id="IPR010432">
    <property type="entry name" value="RDD"/>
</dbReference>
<evidence type="ECO:0000256" key="2">
    <source>
        <dbReference type="ARBA" id="ARBA00022692"/>
    </source>
</evidence>
<protein>
    <submittedName>
        <fullName evidence="7">RDD family protein</fullName>
    </submittedName>
</protein>
<accession>A0A7T3ZWZ2</accession>
<proteinExistence type="predicted"/>
<evidence type="ECO:0000256" key="5">
    <source>
        <dbReference type="SAM" id="Phobius"/>
    </source>
</evidence>
<dbReference type="Proteomes" id="UP000595374">
    <property type="component" value="Chromosome"/>
</dbReference>
<evidence type="ECO:0000313" key="7">
    <source>
        <dbReference type="EMBL" id="QQB13164.1"/>
    </source>
</evidence>
<evidence type="ECO:0000313" key="8">
    <source>
        <dbReference type="Proteomes" id="UP000595374"/>
    </source>
</evidence>
<reference evidence="7 8" key="1">
    <citation type="submission" date="2020-12" db="EMBL/GenBank/DDBJ databases">
        <title>FDA dAtabase for Regulatory Grade micrObial Sequences (FDA-ARGOS): Supporting development and validation of Infectious Disease Dx tests.</title>
        <authorList>
            <person name="Sproer C."/>
            <person name="Gronow S."/>
            <person name="Severitt S."/>
            <person name="Schroder I."/>
            <person name="Tallon L."/>
            <person name="Sadzewicz L."/>
            <person name="Zhao X."/>
            <person name="Boylan J."/>
            <person name="Ott S."/>
            <person name="Bowen H."/>
            <person name="Vavikolanu K."/>
            <person name="Mehta A."/>
            <person name="Aluvathingal J."/>
            <person name="Nadendla S."/>
            <person name="Lowell S."/>
            <person name="Myers T."/>
            <person name="Yan Y."/>
            <person name="Sichtig H."/>
        </authorList>
    </citation>
    <scope>NUCLEOTIDE SEQUENCE [LARGE SCALE GENOMIC DNA]</scope>
    <source>
        <strain evidence="7 8">FDAARGOS_990</strain>
    </source>
</reference>